<accession>A0ABS7WSM0</accession>
<dbReference type="EMBL" id="JACGBB010000014">
    <property type="protein sequence ID" value="MBZ7987766.1"/>
    <property type="molecule type" value="Genomic_DNA"/>
</dbReference>
<evidence type="ECO:0000313" key="1">
    <source>
        <dbReference type="EMBL" id="MBZ7987766.1"/>
    </source>
</evidence>
<reference evidence="1 2" key="1">
    <citation type="submission" date="2020-07" db="EMBL/GenBank/DDBJ databases">
        <title>Transfer of Campylobacter canadensis to the novel genus Avispirillum gen. nov., that also includes two novel species recovered from migratory waterfowl: Avispirillum anseris sp. nov. and Avispirillum brantae sp. nov.</title>
        <authorList>
            <person name="Miller W.G."/>
            <person name="Chapman M.H."/>
            <person name="Yee E."/>
            <person name="Inglis G.D."/>
        </authorList>
    </citation>
    <scope>NUCLEOTIDE SEQUENCE [LARGE SCALE GENOMIC DNA]</scope>
    <source>
        <strain evidence="1 2">L283</strain>
    </source>
</reference>
<comment type="caution">
    <text evidence="1">The sequence shown here is derived from an EMBL/GenBank/DDBJ whole genome shotgun (WGS) entry which is preliminary data.</text>
</comment>
<sequence length="140" mass="17572">MKTNERTYTAEEFFEELNKPLSFKEKVSFYLYEKPVDFVRNNYHDFRYGIKNLFRFFKVVWQWRHWDTHYELMMLKRIFEVKHYMWCKDKLYLPYVGQEDDAKVLEEMIKILNDFKESYNDKDVKKFLQIYTEKGFYVAD</sequence>
<proteinExistence type="predicted"/>
<dbReference type="RefSeq" id="WP_172233009.1">
    <property type="nucleotide sequence ID" value="NZ_CP035946.1"/>
</dbReference>
<keyword evidence="2" id="KW-1185">Reference proteome</keyword>
<name>A0ABS7WSM0_9BACT</name>
<dbReference type="Proteomes" id="UP000786183">
    <property type="component" value="Unassembled WGS sequence"/>
</dbReference>
<evidence type="ECO:0000313" key="2">
    <source>
        <dbReference type="Proteomes" id="UP000786183"/>
    </source>
</evidence>
<organism evidence="1 2">
    <name type="scientific">Campylobacter canadensis</name>
    <dbReference type="NCBI Taxonomy" id="449520"/>
    <lineage>
        <taxon>Bacteria</taxon>
        <taxon>Pseudomonadati</taxon>
        <taxon>Campylobacterota</taxon>
        <taxon>Epsilonproteobacteria</taxon>
        <taxon>Campylobacterales</taxon>
        <taxon>Campylobacteraceae</taxon>
        <taxon>Campylobacter</taxon>
    </lineage>
</organism>
<protein>
    <submittedName>
        <fullName evidence="1">Uncharacterized protein</fullName>
    </submittedName>
</protein>
<gene>
    <name evidence="1" type="ORF">AVCANL283_06585</name>
</gene>